<evidence type="ECO:0000256" key="4">
    <source>
        <dbReference type="ARBA" id="ARBA00029447"/>
    </source>
</evidence>
<keyword evidence="1 7" id="KW-0812">Transmembrane</keyword>
<dbReference type="InterPro" id="IPR003660">
    <property type="entry name" value="HAMP_dom"/>
</dbReference>
<evidence type="ECO:0008006" key="12">
    <source>
        <dbReference type="Google" id="ProtNLM"/>
    </source>
</evidence>
<evidence type="ECO:0000256" key="1">
    <source>
        <dbReference type="ARBA" id="ARBA00022692"/>
    </source>
</evidence>
<dbReference type="PROSITE" id="PS50111">
    <property type="entry name" value="CHEMOTAXIS_TRANSDUC_2"/>
    <property type="match status" value="1"/>
</dbReference>
<keyword evidence="11" id="KW-1185">Reference proteome</keyword>
<evidence type="ECO:0000256" key="2">
    <source>
        <dbReference type="ARBA" id="ARBA00022989"/>
    </source>
</evidence>
<dbReference type="PANTHER" id="PTHR32089:SF112">
    <property type="entry name" value="LYSOZYME-LIKE PROTEIN-RELATED"/>
    <property type="match status" value="1"/>
</dbReference>
<dbReference type="Proteomes" id="UP000182486">
    <property type="component" value="Unassembled WGS sequence"/>
</dbReference>
<comment type="similarity">
    <text evidence="4">Belongs to the methyl-accepting chemotaxis (MCP) protein family.</text>
</comment>
<reference evidence="10 11" key="1">
    <citation type="submission" date="2016-09" db="EMBL/GenBank/DDBJ databases">
        <title>Couchioplanes caeruleus draft genome sequence.</title>
        <authorList>
            <person name="Sheehan J."/>
            <person name="Caffrey P."/>
        </authorList>
    </citation>
    <scope>NUCLEOTIDE SEQUENCE [LARGE SCALE GENOMIC DNA]</scope>
    <source>
        <strain evidence="10 11">DSM 43634</strain>
    </source>
</reference>
<feature type="region of interest" description="Disordered" evidence="6">
    <location>
        <begin position="281"/>
        <end position="301"/>
    </location>
</feature>
<evidence type="ECO:0000256" key="3">
    <source>
        <dbReference type="ARBA" id="ARBA00023224"/>
    </source>
</evidence>
<feature type="domain" description="Methyl-accepting transducer" evidence="8">
    <location>
        <begin position="266"/>
        <end position="509"/>
    </location>
</feature>
<feature type="compositionally biased region" description="Low complexity" evidence="6">
    <location>
        <begin position="286"/>
        <end position="295"/>
    </location>
</feature>
<dbReference type="PANTHER" id="PTHR32089">
    <property type="entry name" value="METHYL-ACCEPTING CHEMOTAXIS PROTEIN MCPB"/>
    <property type="match status" value="1"/>
</dbReference>
<dbReference type="Pfam" id="PF00672">
    <property type="entry name" value="HAMP"/>
    <property type="match status" value="1"/>
</dbReference>
<evidence type="ECO:0000313" key="10">
    <source>
        <dbReference type="EMBL" id="OJF15007.1"/>
    </source>
</evidence>
<sequence>MTFTIRRQIAALAVVGFLLVITAGVIGFTGTSALANQQQTVRDAASALQAVQSADLARALFRGNVLAALVTNDATERQEVLDKLGQNVSQARTGLDDVIKFVPELRPQADAVLPVLDELIASGQRIVTLASRVASDPTRTAALAARPAMDTVDTKVAETIDVLQAAITERVTKSGKDADSLAMRAEAATLVTGLLAALVLGGAALLLARRIARRVDYCLASAQSIADYDLTNDATLGGSDELAQLSRSLQAIVASLRTALTDIGDNATSVAAASEELTATSRHLSEGAGTASSEAAEARRDIDQVTTSVGQTTQAARGLDTSIQDITSAVGEADAVAREAVDLAVNTNRMIERLRSSSDEVSAVVNIITAIAEQTNLLALNATIEAARAGEQGKGFAVVAGEVKDLSRETASATGDISAKVTAMQADTAGAFEAISRISQVIDRIDELQRSISAAVDAQISATGLIVANVDVAERSAAAVAGSIGRVSGTTSLTHEAANQTESAAIELAHLSHQLRLVSDRFRR</sequence>
<evidence type="ECO:0000259" key="9">
    <source>
        <dbReference type="PROSITE" id="PS50885"/>
    </source>
</evidence>
<accession>A0A1K0FQ90</accession>
<evidence type="ECO:0000256" key="6">
    <source>
        <dbReference type="SAM" id="MobiDB-lite"/>
    </source>
</evidence>
<dbReference type="RefSeq" id="WP_071803868.1">
    <property type="nucleotide sequence ID" value="NZ_MEIA01000071.1"/>
</dbReference>
<evidence type="ECO:0000259" key="8">
    <source>
        <dbReference type="PROSITE" id="PS50111"/>
    </source>
</evidence>
<evidence type="ECO:0000313" key="11">
    <source>
        <dbReference type="Proteomes" id="UP000182486"/>
    </source>
</evidence>
<keyword evidence="2 7" id="KW-1133">Transmembrane helix</keyword>
<comment type="caution">
    <text evidence="10">The sequence shown here is derived from an EMBL/GenBank/DDBJ whole genome shotgun (WGS) entry which is preliminary data.</text>
</comment>
<gene>
    <name evidence="10" type="ORF">BG844_06710</name>
</gene>
<evidence type="ECO:0000256" key="7">
    <source>
        <dbReference type="SAM" id="Phobius"/>
    </source>
</evidence>
<dbReference type="AlphaFoldDB" id="A0A1K0FQ90"/>
<proteinExistence type="inferred from homology"/>
<dbReference type="EMBL" id="MEIA01000071">
    <property type="protein sequence ID" value="OJF15007.1"/>
    <property type="molecule type" value="Genomic_DNA"/>
</dbReference>
<dbReference type="GO" id="GO:0016020">
    <property type="term" value="C:membrane"/>
    <property type="evidence" value="ECO:0007669"/>
    <property type="project" value="InterPro"/>
</dbReference>
<name>A0A1K0FQ90_9ACTN</name>
<dbReference type="SMART" id="SM00304">
    <property type="entry name" value="HAMP"/>
    <property type="match status" value="1"/>
</dbReference>
<protein>
    <recommendedName>
        <fullName evidence="12">Methyl-accepting chemotaxis protein</fullName>
    </recommendedName>
</protein>
<dbReference type="SUPFAM" id="SSF58104">
    <property type="entry name" value="Methyl-accepting chemotaxis protein (MCP) signaling domain"/>
    <property type="match status" value="1"/>
</dbReference>
<organism evidence="10 11">
    <name type="scientific">Couchioplanes caeruleus subsp. caeruleus</name>
    <dbReference type="NCBI Taxonomy" id="56427"/>
    <lineage>
        <taxon>Bacteria</taxon>
        <taxon>Bacillati</taxon>
        <taxon>Actinomycetota</taxon>
        <taxon>Actinomycetes</taxon>
        <taxon>Micromonosporales</taxon>
        <taxon>Micromonosporaceae</taxon>
        <taxon>Couchioplanes</taxon>
    </lineage>
</organism>
<dbReference type="InterPro" id="IPR004089">
    <property type="entry name" value="MCPsignal_dom"/>
</dbReference>
<keyword evidence="3 5" id="KW-0807">Transducer</keyword>
<dbReference type="PROSITE" id="PS50885">
    <property type="entry name" value="HAMP"/>
    <property type="match status" value="1"/>
</dbReference>
<feature type="domain" description="HAMP" evidence="9">
    <location>
        <begin position="209"/>
        <end position="261"/>
    </location>
</feature>
<dbReference type="Gene3D" id="1.10.287.950">
    <property type="entry name" value="Methyl-accepting chemotaxis protein"/>
    <property type="match status" value="1"/>
</dbReference>
<dbReference type="SMART" id="SM00283">
    <property type="entry name" value="MA"/>
    <property type="match status" value="1"/>
</dbReference>
<feature type="transmembrane region" description="Helical" evidence="7">
    <location>
        <begin position="187"/>
        <end position="207"/>
    </location>
</feature>
<keyword evidence="7" id="KW-0472">Membrane</keyword>
<dbReference type="Pfam" id="PF00015">
    <property type="entry name" value="MCPsignal"/>
    <property type="match status" value="1"/>
</dbReference>
<evidence type="ECO:0000256" key="5">
    <source>
        <dbReference type="PROSITE-ProRule" id="PRU00284"/>
    </source>
</evidence>
<dbReference type="GO" id="GO:0007165">
    <property type="term" value="P:signal transduction"/>
    <property type="evidence" value="ECO:0007669"/>
    <property type="project" value="UniProtKB-KW"/>
</dbReference>